<keyword evidence="5" id="KW-1185">Reference proteome</keyword>
<gene>
    <name evidence="4" type="ORF">RUA8715_03476</name>
</gene>
<reference evidence="5" key="1">
    <citation type="submission" date="2017-05" db="EMBL/GenBank/DDBJ databases">
        <authorList>
            <person name="Rodrigo-Torres L."/>
            <person name="Arahal R. D."/>
            <person name="Lucena T."/>
        </authorList>
    </citation>
    <scope>NUCLEOTIDE SEQUENCE [LARGE SCALE GENOMIC DNA]</scope>
    <source>
        <strain evidence="5">CECT 8715</strain>
    </source>
</reference>
<feature type="domain" description="EF-hand" evidence="3">
    <location>
        <begin position="108"/>
        <end position="143"/>
    </location>
</feature>
<organism evidence="4 5">
    <name type="scientific">Ruegeria arenilitoris</name>
    <dbReference type="NCBI Taxonomy" id="1173585"/>
    <lineage>
        <taxon>Bacteria</taxon>
        <taxon>Pseudomonadati</taxon>
        <taxon>Pseudomonadota</taxon>
        <taxon>Alphaproteobacteria</taxon>
        <taxon>Rhodobacterales</taxon>
        <taxon>Roseobacteraceae</taxon>
        <taxon>Ruegeria</taxon>
    </lineage>
</organism>
<dbReference type="PROSITE" id="PS00018">
    <property type="entry name" value="EF_HAND_1"/>
    <property type="match status" value="2"/>
</dbReference>
<evidence type="ECO:0000259" key="3">
    <source>
        <dbReference type="PROSITE" id="PS50222"/>
    </source>
</evidence>
<name>A0A238L288_9RHOB</name>
<dbReference type="SUPFAM" id="SSF47473">
    <property type="entry name" value="EF-hand"/>
    <property type="match status" value="1"/>
</dbReference>
<feature type="signal peptide" evidence="2">
    <location>
        <begin position="1"/>
        <end position="24"/>
    </location>
</feature>
<dbReference type="PANTHER" id="PTHR10827:SF85">
    <property type="entry name" value="CALCIUM-BINDING PROTEIN"/>
    <property type="match status" value="1"/>
</dbReference>
<dbReference type="InterPro" id="IPR002048">
    <property type="entry name" value="EF_hand_dom"/>
</dbReference>
<dbReference type="Gene3D" id="1.10.238.10">
    <property type="entry name" value="EF-hand"/>
    <property type="match status" value="2"/>
</dbReference>
<feature type="region of interest" description="Disordered" evidence="1">
    <location>
        <begin position="22"/>
        <end position="42"/>
    </location>
</feature>
<dbReference type="AlphaFoldDB" id="A0A238L288"/>
<feature type="chain" id="PRO_5012195719" evidence="2">
    <location>
        <begin position="25"/>
        <end position="155"/>
    </location>
</feature>
<feature type="region of interest" description="Disordered" evidence="1">
    <location>
        <begin position="76"/>
        <end position="155"/>
    </location>
</feature>
<dbReference type="RefSeq" id="WP_093964926.1">
    <property type="nucleotide sequence ID" value="NZ_FXYG01000004.1"/>
</dbReference>
<dbReference type="PROSITE" id="PS50222">
    <property type="entry name" value="EF_HAND_2"/>
    <property type="match status" value="2"/>
</dbReference>
<protein>
    <submittedName>
        <fullName evidence="4">Transaldolase/EF-hand domain-containing protein</fullName>
    </submittedName>
</protein>
<dbReference type="GO" id="GO:0005509">
    <property type="term" value="F:calcium ion binding"/>
    <property type="evidence" value="ECO:0007669"/>
    <property type="project" value="InterPro"/>
</dbReference>
<proteinExistence type="predicted"/>
<dbReference type="Pfam" id="PF13202">
    <property type="entry name" value="EF-hand_5"/>
    <property type="match status" value="4"/>
</dbReference>
<keyword evidence="2" id="KW-0732">Signal</keyword>
<dbReference type="PANTHER" id="PTHR10827">
    <property type="entry name" value="RETICULOCALBIN"/>
    <property type="match status" value="1"/>
</dbReference>
<feature type="domain" description="EF-hand" evidence="3">
    <location>
        <begin position="50"/>
        <end position="85"/>
    </location>
</feature>
<dbReference type="EMBL" id="FXYG01000004">
    <property type="protein sequence ID" value="SMX48456.1"/>
    <property type="molecule type" value="Genomic_DNA"/>
</dbReference>
<evidence type="ECO:0000313" key="5">
    <source>
        <dbReference type="Proteomes" id="UP000202485"/>
    </source>
</evidence>
<feature type="compositionally biased region" description="Basic and acidic residues" evidence="1">
    <location>
        <begin position="79"/>
        <end position="122"/>
    </location>
</feature>
<dbReference type="InterPro" id="IPR011992">
    <property type="entry name" value="EF-hand-dom_pair"/>
</dbReference>
<evidence type="ECO:0000256" key="2">
    <source>
        <dbReference type="SAM" id="SignalP"/>
    </source>
</evidence>
<dbReference type="OrthoDB" id="5470953at2"/>
<evidence type="ECO:0000256" key="1">
    <source>
        <dbReference type="SAM" id="MobiDB-lite"/>
    </source>
</evidence>
<dbReference type="SMART" id="SM00054">
    <property type="entry name" value="EFh"/>
    <property type="match status" value="2"/>
</dbReference>
<dbReference type="InterPro" id="IPR018247">
    <property type="entry name" value="EF_Hand_1_Ca_BS"/>
</dbReference>
<dbReference type="Proteomes" id="UP000202485">
    <property type="component" value="Unassembled WGS sequence"/>
</dbReference>
<accession>A0A238L288</accession>
<evidence type="ECO:0000313" key="4">
    <source>
        <dbReference type="EMBL" id="SMX48456.1"/>
    </source>
</evidence>
<sequence length="155" mass="16978">MKSAKFISAIILSAVAVTGTAALAKGPRDREPVSFQELDTNGDGQVTKAEMEAHRLQKFTSADTDGDGKISVEEMQAEAQKKANDRVSDMFERHDADKDGFLTTDELPKPRRADKMFDRLDADGNGSLSEQEFANARDGMGRHHKKGGRPDPDNN</sequence>